<name>A0ABV4TPA5_9FLAO</name>
<dbReference type="PANTHER" id="PTHR22916:SF3">
    <property type="entry name" value="UDP-GLCNAC:BETAGAL BETA-1,3-N-ACETYLGLUCOSAMINYLTRANSFERASE-LIKE PROTEIN 1"/>
    <property type="match status" value="1"/>
</dbReference>
<dbReference type="PANTHER" id="PTHR22916">
    <property type="entry name" value="GLYCOSYLTRANSFERASE"/>
    <property type="match status" value="1"/>
</dbReference>
<keyword evidence="2" id="KW-0328">Glycosyltransferase</keyword>
<dbReference type="EC" id="2.4.-.-" evidence="2"/>
<dbReference type="SUPFAM" id="SSF53448">
    <property type="entry name" value="Nucleotide-diphospho-sugar transferases"/>
    <property type="match status" value="1"/>
</dbReference>
<reference evidence="2 3" key="1">
    <citation type="submission" date="2024-04" db="EMBL/GenBank/DDBJ databases">
        <title>New Clade of Flavobacterium.</title>
        <authorList>
            <person name="Matos L."/>
            <person name="Proenca D.N."/>
            <person name="Fransisco R.M."/>
            <person name="Chung A.P."/>
            <person name="Maccario L."/>
            <person name="Sorensen S.J."/>
            <person name="Morais P.V."/>
        </authorList>
    </citation>
    <scope>NUCLEOTIDE SEQUENCE [LARGE SCALE GENOMIC DNA]</scope>
    <source>
        <strain evidence="2 3">FBOR7N2.3</strain>
    </source>
</reference>
<keyword evidence="3" id="KW-1185">Reference proteome</keyword>
<organism evidence="2 3">
    <name type="scientific">Flavobacterium magnesitis</name>
    <dbReference type="NCBI Taxonomy" id="3138077"/>
    <lineage>
        <taxon>Bacteria</taxon>
        <taxon>Pseudomonadati</taxon>
        <taxon>Bacteroidota</taxon>
        <taxon>Flavobacteriia</taxon>
        <taxon>Flavobacteriales</taxon>
        <taxon>Flavobacteriaceae</taxon>
        <taxon>Flavobacterium</taxon>
    </lineage>
</organism>
<gene>
    <name evidence="2" type="ORF">AAGV33_09865</name>
</gene>
<dbReference type="EMBL" id="JBCFQK010000012">
    <property type="protein sequence ID" value="MFA9194716.1"/>
    <property type="molecule type" value="Genomic_DNA"/>
</dbReference>
<dbReference type="Gene3D" id="3.90.550.10">
    <property type="entry name" value="Spore Coat Polysaccharide Biosynthesis Protein SpsA, Chain A"/>
    <property type="match status" value="1"/>
</dbReference>
<keyword evidence="2" id="KW-0808">Transferase</keyword>
<evidence type="ECO:0000259" key="1">
    <source>
        <dbReference type="Pfam" id="PF00535"/>
    </source>
</evidence>
<comment type="caution">
    <text evidence="2">The sequence shown here is derived from an EMBL/GenBank/DDBJ whole genome shotgun (WGS) entry which is preliminary data.</text>
</comment>
<evidence type="ECO:0000313" key="3">
    <source>
        <dbReference type="Proteomes" id="UP001574170"/>
    </source>
</evidence>
<dbReference type="InterPro" id="IPR029044">
    <property type="entry name" value="Nucleotide-diphossugar_trans"/>
</dbReference>
<dbReference type="Proteomes" id="UP001574170">
    <property type="component" value="Unassembled WGS sequence"/>
</dbReference>
<dbReference type="InterPro" id="IPR001173">
    <property type="entry name" value="Glyco_trans_2-like"/>
</dbReference>
<dbReference type="Pfam" id="PF00535">
    <property type="entry name" value="Glycos_transf_2"/>
    <property type="match status" value="1"/>
</dbReference>
<dbReference type="RefSeq" id="WP_373391821.1">
    <property type="nucleotide sequence ID" value="NZ_JBCFQK010000012.1"/>
</dbReference>
<feature type="domain" description="Glycosyltransferase 2-like" evidence="1">
    <location>
        <begin position="6"/>
        <end position="122"/>
    </location>
</feature>
<protein>
    <submittedName>
        <fullName evidence="2">Glycosyltransferase family 2 protein</fullName>
        <ecNumber evidence="2">2.4.-.-</ecNumber>
    </submittedName>
</protein>
<accession>A0ABV4TPA5</accession>
<dbReference type="GO" id="GO:0016757">
    <property type="term" value="F:glycosyltransferase activity"/>
    <property type="evidence" value="ECO:0007669"/>
    <property type="project" value="UniProtKB-KW"/>
</dbReference>
<evidence type="ECO:0000313" key="2">
    <source>
        <dbReference type="EMBL" id="MFA9194716.1"/>
    </source>
</evidence>
<dbReference type="CDD" id="cd00761">
    <property type="entry name" value="Glyco_tranf_GTA_type"/>
    <property type="match status" value="1"/>
</dbReference>
<proteinExistence type="predicted"/>
<sequence>MNSTVTIIMATYNRAHFIVETLNSIKQQTFCDWECLIIDDGGTDTTQEVITPILEKDKRFQFFKRPDNYLKGLPGCRNYGLDIAKGEYIIFFDDDDIIHPDNLKISLAILQNKNVDFCHYQKQSFEQQIPDFLFLKPKFKCVLNQSLLYEILTHQIGLASCTVLWDKKCFDSIRFKEELLYAEEWECYSRIIAEGFTGVSIENVLYYNRKHPNSNTGEFYSDNPVRKKSNNDAILLVVVNLKAKQLLTRSILHYFIQISLDYKEYNLFNELLLKVHLKGIEKMNWQLFYLFLPVRLYLYRIKKKIVR</sequence>